<dbReference type="GeneID" id="95454167"/>
<dbReference type="AlphaFoldDB" id="A0AAV4KRF8"/>
<reference evidence="2 3" key="2">
    <citation type="submission" date="2017-09" db="EMBL/GenBank/DDBJ databases">
        <authorList>
            <person name="Lee N."/>
            <person name="Cho B.-K."/>
        </authorList>
    </citation>
    <scope>NUCLEOTIDE SEQUENCE [LARGE SCALE GENOMIC DNA]</scope>
    <source>
        <strain evidence="2 3">ATCC 19740</strain>
    </source>
</reference>
<dbReference type="Proteomes" id="UP000326029">
    <property type="component" value="Chromosome"/>
</dbReference>
<proteinExistence type="predicted"/>
<dbReference type="EMBL" id="BMSJ01000010">
    <property type="protein sequence ID" value="GGR41701.1"/>
    <property type="molecule type" value="Genomic_DNA"/>
</dbReference>
<reference evidence="1" key="3">
    <citation type="submission" date="2023-08" db="EMBL/GenBank/DDBJ databases">
        <authorList>
            <person name="Sun Q."/>
            <person name="Ohkuma M."/>
        </authorList>
    </citation>
    <scope>NUCLEOTIDE SEQUENCE</scope>
    <source>
        <strain evidence="1">JCM 4205</strain>
    </source>
</reference>
<dbReference type="Proteomes" id="UP000642014">
    <property type="component" value="Unassembled WGS sequence"/>
</dbReference>
<gene>
    <name evidence="2" type="ORF">CP977_10330</name>
    <name evidence="1" type="ORF">GCM10010497_51260</name>
</gene>
<name>A0AAV4KRF8_9ACTN</name>
<protein>
    <submittedName>
        <fullName evidence="1">Uncharacterized protein</fullName>
    </submittedName>
</protein>
<dbReference type="EMBL" id="CP023693">
    <property type="protein sequence ID" value="QEV32528.1"/>
    <property type="molecule type" value="Genomic_DNA"/>
</dbReference>
<sequence>MTDERRPFPAAVEAFERAVRARDADAAEDAFDRLTGTVGEARDAELHAAGPRLSAFLGEVPPGPRATVAVLVGACVERGADPVACAPALFAGAWDAFERAADFCASWKEAGRGGLPSHEGEGLEDADFERFGFEPVMAWQSLPQFEMACVAVLNSPAVRRTAPGRAELRDAVARAAELSGEPFQYLVYALAVLDDEPFVAIDRATGAGFALRASGIGDNFQLHTLLADALIGGGHLPGTAPSPEAAAMCRDLPGQTPTTGSFNLVGADGEWIWNEGNPADVPVVDGVRLLVLDPPPYERGWAAGRFFPGMTGDLVLERVLSAEESRALLAQVAQPGR</sequence>
<evidence type="ECO:0000313" key="3">
    <source>
        <dbReference type="Proteomes" id="UP000326029"/>
    </source>
</evidence>
<reference evidence="1 4" key="1">
    <citation type="journal article" date="2014" name="Int. J. Syst. Evol. Microbiol.">
        <title>Complete genome sequence of Corynebacterium casei LMG S-19264T (=DSM 44701T), isolated from a smear-ripened cheese.</title>
        <authorList>
            <consortium name="US DOE Joint Genome Institute (JGI-PGF)"/>
            <person name="Walter F."/>
            <person name="Albersmeier A."/>
            <person name="Kalinowski J."/>
            <person name="Ruckert C."/>
        </authorList>
    </citation>
    <scope>NUCLEOTIDE SEQUENCE [LARGE SCALE GENOMIC DNA]</scope>
    <source>
        <strain evidence="1 4">JCM 4205</strain>
    </source>
</reference>
<dbReference type="RefSeq" id="WP_152369960.1">
    <property type="nucleotide sequence ID" value="NZ_BMSJ01000010.1"/>
</dbReference>
<evidence type="ECO:0000313" key="1">
    <source>
        <dbReference type="EMBL" id="GGR41701.1"/>
    </source>
</evidence>
<evidence type="ECO:0000313" key="2">
    <source>
        <dbReference type="EMBL" id="QEV32528.1"/>
    </source>
</evidence>
<keyword evidence="3" id="KW-1185">Reference proteome</keyword>
<evidence type="ECO:0000313" key="4">
    <source>
        <dbReference type="Proteomes" id="UP000642014"/>
    </source>
</evidence>
<accession>A0AAV4KRF8</accession>
<organism evidence="1 4">
    <name type="scientific">Streptomyces cinereoruber</name>
    <dbReference type="NCBI Taxonomy" id="67260"/>
    <lineage>
        <taxon>Bacteria</taxon>
        <taxon>Bacillati</taxon>
        <taxon>Actinomycetota</taxon>
        <taxon>Actinomycetes</taxon>
        <taxon>Kitasatosporales</taxon>
        <taxon>Streptomycetaceae</taxon>
        <taxon>Streptomyces</taxon>
    </lineage>
</organism>